<keyword evidence="2" id="KW-1185">Reference proteome</keyword>
<organism evidence="1 2">
    <name type="scientific">Pseudobutyrivibrio xylanivorans DSM 14809</name>
    <dbReference type="NCBI Taxonomy" id="1123012"/>
    <lineage>
        <taxon>Bacteria</taxon>
        <taxon>Bacillati</taxon>
        <taxon>Bacillota</taxon>
        <taxon>Clostridia</taxon>
        <taxon>Lachnospirales</taxon>
        <taxon>Lachnospiraceae</taxon>
        <taxon>Pseudobutyrivibrio</taxon>
    </lineage>
</organism>
<evidence type="ECO:0000313" key="2">
    <source>
        <dbReference type="Proteomes" id="UP000184185"/>
    </source>
</evidence>
<protein>
    <submittedName>
        <fullName evidence="1">Uncharacterized protein</fullName>
    </submittedName>
</protein>
<accession>A0A1M6D8Z9</accession>
<evidence type="ECO:0000313" key="1">
    <source>
        <dbReference type="EMBL" id="SHI69478.1"/>
    </source>
</evidence>
<dbReference type="Proteomes" id="UP000184185">
    <property type="component" value="Unassembled WGS sequence"/>
</dbReference>
<dbReference type="EMBL" id="FQYQ01000004">
    <property type="protein sequence ID" value="SHI69478.1"/>
    <property type="molecule type" value="Genomic_DNA"/>
</dbReference>
<reference evidence="1 2" key="1">
    <citation type="submission" date="2016-11" db="EMBL/GenBank/DDBJ databases">
        <authorList>
            <person name="Jaros S."/>
            <person name="Januszkiewicz K."/>
            <person name="Wedrychowicz H."/>
        </authorList>
    </citation>
    <scope>NUCLEOTIDE SEQUENCE [LARGE SCALE GENOMIC DNA]</scope>
    <source>
        <strain evidence="1 2">DSM 14809</strain>
    </source>
</reference>
<proteinExistence type="predicted"/>
<gene>
    <name evidence="1" type="ORF">SAMN02745725_00888</name>
</gene>
<dbReference type="Gene3D" id="3.30.360.10">
    <property type="entry name" value="Dihydrodipicolinate Reductase, domain 2"/>
    <property type="match status" value="1"/>
</dbReference>
<sequence length="81" mass="9343">MAGTNGYIIAKSPWWLTKHFEVHFEDPNRIISYDEDFAGTGMRYEIQHFVKKVQGQDDGVDYENLSVEIAGVMEKFLSGRE</sequence>
<dbReference type="AlphaFoldDB" id="A0A1M6D8Z9"/>
<name>A0A1M6D8Z9_PSEXY</name>